<dbReference type="Gene3D" id="3.30.30.30">
    <property type="match status" value="1"/>
</dbReference>
<dbReference type="GO" id="GO:0030968">
    <property type="term" value="P:endoplasmic reticulum unfolded protein response"/>
    <property type="evidence" value="ECO:0007669"/>
    <property type="project" value="TreeGrafter"/>
</dbReference>
<evidence type="ECO:0000313" key="10">
    <source>
        <dbReference type="EMBL" id="KAF2757173.1"/>
    </source>
</evidence>
<dbReference type="Pfam" id="PF00012">
    <property type="entry name" value="HSP70"/>
    <property type="match status" value="2"/>
</dbReference>
<feature type="region of interest" description="Disordered" evidence="8">
    <location>
        <begin position="899"/>
        <end position="962"/>
    </location>
</feature>
<keyword evidence="7" id="KW-0143">Chaperone</keyword>
<dbReference type="InterPro" id="IPR029048">
    <property type="entry name" value="HSP70_C_sf"/>
</dbReference>
<organism evidence="10 11">
    <name type="scientific">Pseudovirgaria hyperparasitica</name>
    <dbReference type="NCBI Taxonomy" id="470096"/>
    <lineage>
        <taxon>Eukaryota</taxon>
        <taxon>Fungi</taxon>
        <taxon>Dikarya</taxon>
        <taxon>Ascomycota</taxon>
        <taxon>Pezizomycotina</taxon>
        <taxon>Dothideomycetes</taxon>
        <taxon>Dothideomycetes incertae sedis</taxon>
        <taxon>Acrospermales</taxon>
        <taxon>Acrospermaceae</taxon>
        <taxon>Pseudovirgaria</taxon>
    </lineage>
</organism>
<protein>
    <submittedName>
        <fullName evidence="10">Actin-like ATPase domain-containing protein</fullName>
    </submittedName>
</protein>
<comment type="subcellular location">
    <subcellularLocation>
        <location evidence="1">Endoplasmic reticulum lumen</location>
    </subcellularLocation>
</comment>
<dbReference type="GO" id="GO:0034663">
    <property type="term" value="C:endoplasmic reticulum chaperone complex"/>
    <property type="evidence" value="ECO:0007669"/>
    <property type="project" value="TreeGrafter"/>
</dbReference>
<dbReference type="CDD" id="cd10230">
    <property type="entry name" value="ASKHA_NBD_HSP70_HYOU1"/>
    <property type="match status" value="1"/>
</dbReference>
<evidence type="ECO:0000256" key="5">
    <source>
        <dbReference type="ARBA" id="ARBA00022824"/>
    </source>
</evidence>
<evidence type="ECO:0000256" key="1">
    <source>
        <dbReference type="ARBA" id="ARBA00004319"/>
    </source>
</evidence>
<dbReference type="GO" id="GO:0140662">
    <property type="term" value="F:ATP-dependent protein folding chaperone"/>
    <property type="evidence" value="ECO:0007669"/>
    <property type="project" value="InterPro"/>
</dbReference>
<feature type="compositionally biased region" description="Basic residues" evidence="8">
    <location>
        <begin position="914"/>
        <end position="928"/>
    </location>
</feature>
<feature type="region of interest" description="Disordered" evidence="8">
    <location>
        <begin position="811"/>
        <end position="840"/>
    </location>
</feature>
<dbReference type="EMBL" id="ML996574">
    <property type="protein sequence ID" value="KAF2757173.1"/>
    <property type="molecule type" value="Genomic_DNA"/>
</dbReference>
<accession>A0A6A6W3J2</accession>
<dbReference type="PANTHER" id="PTHR45639">
    <property type="entry name" value="HSC70CB, ISOFORM G-RELATED"/>
    <property type="match status" value="1"/>
</dbReference>
<evidence type="ECO:0000256" key="4">
    <source>
        <dbReference type="ARBA" id="ARBA00022741"/>
    </source>
</evidence>
<evidence type="ECO:0000256" key="3">
    <source>
        <dbReference type="ARBA" id="ARBA00022729"/>
    </source>
</evidence>
<dbReference type="GO" id="GO:0005788">
    <property type="term" value="C:endoplasmic reticulum lumen"/>
    <property type="evidence" value="ECO:0007669"/>
    <property type="project" value="UniProtKB-SubCell"/>
</dbReference>
<feature type="signal peptide" evidence="9">
    <location>
        <begin position="1"/>
        <end position="30"/>
    </location>
</feature>
<feature type="chain" id="PRO_5025455681" evidence="9">
    <location>
        <begin position="31"/>
        <end position="984"/>
    </location>
</feature>
<dbReference type="PANTHER" id="PTHR45639:SF3">
    <property type="entry name" value="HYPOXIA UP-REGULATED PROTEIN 1"/>
    <property type="match status" value="1"/>
</dbReference>
<keyword evidence="4" id="KW-0547">Nucleotide-binding</keyword>
<dbReference type="Gene3D" id="3.90.640.10">
    <property type="entry name" value="Actin, Chain A, domain 4"/>
    <property type="match status" value="1"/>
</dbReference>
<feature type="compositionally biased region" description="Basic and acidic residues" evidence="8">
    <location>
        <begin position="903"/>
        <end position="913"/>
    </location>
</feature>
<reference evidence="10" key="1">
    <citation type="journal article" date="2020" name="Stud. Mycol.">
        <title>101 Dothideomycetes genomes: a test case for predicting lifestyles and emergence of pathogens.</title>
        <authorList>
            <person name="Haridas S."/>
            <person name="Albert R."/>
            <person name="Binder M."/>
            <person name="Bloem J."/>
            <person name="Labutti K."/>
            <person name="Salamov A."/>
            <person name="Andreopoulos B."/>
            <person name="Baker S."/>
            <person name="Barry K."/>
            <person name="Bills G."/>
            <person name="Bluhm B."/>
            <person name="Cannon C."/>
            <person name="Castanera R."/>
            <person name="Culley D."/>
            <person name="Daum C."/>
            <person name="Ezra D."/>
            <person name="Gonzalez J."/>
            <person name="Henrissat B."/>
            <person name="Kuo A."/>
            <person name="Liang C."/>
            <person name="Lipzen A."/>
            <person name="Lutzoni F."/>
            <person name="Magnuson J."/>
            <person name="Mondo S."/>
            <person name="Nolan M."/>
            <person name="Ohm R."/>
            <person name="Pangilinan J."/>
            <person name="Park H.-J."/>
            <person name="Ramirez L."/>
            <person name="Alfaro M."/>
            <person name="Sun H."/>
            <person name="Tritt A."/>
            <person name="Yoshinaga Y."/>
            <person name="Zwiers L.-H."/>
            <person name="Turgeon B."/>
            <person name="Goodwin S."/>
            <person name="Spatafora J."/>
            <person name="Crous P."/>
            <person name="Grigoriev I."/>
        </authorList>
    </citation>
    <scope>NUCLEOTIDE SEQUENCE</scope>
    <source>
        <strain evidence="10">CBS 121739</strain>
    </source>
</reference>
<dbReference type="FunFam" id="3.30.30.30:FF:000004">
    <property type="entry name" value="hypoxia up-regulated protein 1"/>
    <property type="match status" value="1"/>
</dbReference>
<dbReference type="FunFam" id="1.20.1270.10:FF:000002">
    <property type="entry name" value="Heat shock 70 kDa protein 4"/>
    <property type="match status" value="1"/>
</dbReference>
<dbReference type="InterPro" id="IPR043129">
    <property type="entry name" value="ATPase_NBD"/>
</dbReference>
<feature type="region of interest" description="Disordered" evidence="8">
    <location>
        <begin position="601"/>
        <end position="652"/>
    </location>
</feature>
<keyword evidence="6" id="KW-0067">ATP-binding</keyword>
<dbReference type="SUPFAM" id="SSF53067">
    <property type="entry name" value="Actin-like ATPase domain"/>
    <property type="match status" value="2"/>
</dbReference>
<dbReference type="FunFam" id="3.90.640.10:FF:000039">
    <property type="entry name" value="Hsp70 family chaperone Lhs1/Orp150"/>
    <property type="match status" value="1"/>
</dbReference>
<dbReference type="OrthoDB" id="10262720at2759"/>
<evidence type="ECO:0000256" key="7">
    <source>
        <dbReference type="ARBA" id="ARBA00023186"/>
    </source>
</evidence>
<dbReference type="GeneID" id="54483495"/>
<name>A0A6A6W3J2_9PEZI</name>
<dbReference type="Gene3D" id="3.30.420.40">
    <property type="match status" value="2"/>
</dbReference>
<proteinExistence type="inferred from homology"/>
<keyword evidence="11" id="KW-1185">Reference proteome</keyword>
<dbReference type="SUPFAM" id="SSF100934">
    <property type="entry name" value="Heat shock protein 70kD (HSP70), C-terminal subdomain"/>
    <property type="match status" value="1"/>
</dbReference>
<evidence type="ECO:0000313" key="11">
    <source>
        <dbReference type="Proteomes" id="UP000799437"/>
    </source>
</evidence>
<feature type="compositionally biased region" description="Basic and acidic residues" evidence="8">
    <location>
        <begin position="602"/>
        <end position="613"/>
    </location>
</feature>
<evidence type="ECO:0000256" key="8">
    <source>
        <dbReference type="SAM" id="MobiDB-lite"/>
    </source>
</evidence>
<gene>
    <name evidence="10" type="ORF">EJ05DRAFT_454168</name>
</gene>
<sequence length="984" mass="107281">MAPPGRRRGLPSTCTLLVGLLFFFASTASAASAVLGIDFGTEYIKAAIVKPGIPLEIVLTKDSKRKEASAIAFKPSKSTGQGVVYPERAYGGDALALAARFSGDVYPNLKPLLGKPLQDQSVVDDYQKLHPALQLVERDGRQTIAFKSKSFGDDGQAFSVEELLAMELQNIRDNAKTMAGKGTDVSEVVFTIPPFFTADEKRALETAANLAGFKVIGLITDGLAVGMNYATTRTFPDITKDDNKPEYHLVFDMGAGSTSATVLRFQGKTVKDIGRFNKTVQEVAVLGSGWDRTLGGDALNAVILDDMVTKFKESPGGKALSATTEDIKKHGRTMAKLWAQSEKSRQILSANSDTSASFESLYEDVDFRYKLSRTQYEAMTTEFAARVDGPITQALAQAELKWSDLDSVILHGGAVRTPFVQKRLESIADDKSKLRSNVNADEAAVFGAAFKAAGLSPSFRVKEIRDSDTNGYASGVQYIWNLKDRVQKLFTPTSPTGIVKEIPFKTTDEFEFTLWQEIPTATDQTVRSPVVQGRTENMTATVSKLVEDGCDREEIETKWLVRINPVDNLPEILKGSVSCEVEDTDKGGVLGGVKDFLGFGSKKGDQEPLKEGEEAPAENVSASSSAEEPAPSADTKVDSKVKEPKKKRVSSGIAVTTTAQGYEKFTKPEFSAMKDRLSAFDKSDKGRRDRAELQNSLEAYTYRTRDLLEDESFIAASTAEVRDKLSSSLSDISDWLYGEGSDATKEILKEKMKSLTDVVDPIIKRRDESVKRPEIIKTMEESLRQTKSMIDAIRNSIAEAAASAASAAEEAVVGTPSADPLAELDEDETPKTKPSKMDMGLAYTEDDLGVIEKAYESVESWLAEKMAAQDKLASHEDAAFSVRDVEGKAKELTEATMSILQKKIRDQQQQEKAKKSKSKSKSKSKTKKPTSTSTSSDAEQATPPVIELNVDQNGEPPSAEKIQKIVDEAVKGQEAEKQHVVDEL</sequence>
<keyword evidence="3 9" id="KW-0732">Signal</keyword>
<dbReference type="RefSeq" id="XP_033599624.1">
    <property type="nucleotide sequence ID" value="XM_033742441.1"/>
</dbReference>
<dbReference type="Gene3D" id="1.20.1270.10">
    <property type="match status" value="1"/>
</dbReference>
<keyword evidence="5" id="KW-0256">Endoplasmic reticulum</keyword>
<comment type="similarity">
    <text evidence="2">Belongs to the heat shock protein 70 family.</text>
</comment>
<dbReference type="GO" id="GO:0005524">
    <property type="term" value="F:ATP binding"/>
    <property type="evidence" value="ECO:0007669"/>
    <property type="project" value="UniProtKB-KW"/>
</dbReference>
<dbReference type="InterPro" id="IPR013126">
    <property type="entry name" value="Hsp_70_fam"/>
</dbReference>
<evidence type="ECO:0000256" key="9">
    <source>
        <dbReference type="SAM" id="SignalP"/>
    </source>
</evidence>
<dbReference type="PRINTS" id="PR00301">
    <property type="entry name" value="HEATSHOCK70"/>
</dbReference>
<dbReference type="Proteomes" id="UP000799437">
    <property type="component" value="Unassembled WGS sequence"/>
</dbReference>
<evidence type="ECO:0000256" key="6">
    <source>
        <dbReference type="ARBA" id="ARBA00022840"/>
    </source>
</evidence>
<feature type="compositionally biased region" description="Low complexity" evidence="8">
    <location>
        <begin position="617"/>
        <end position="633"/>
    </location>
</feature>
<dbReference type="AlphaFoldDB" id="A0A6A6W3J2"/>
<evidence type="ECO:0000256" key="2">
    <source>
        <dbReference type="ARBA" id="ARBA00007381"/>
    </source>
</evidence>